<feature type="compositionally biased region" description="Polar residues" evidence="1">
    <location>
        <begin position="562"/>
        <end position="577"/>
    </location>
</feature>
<dbReference type="AlphaFoldDB" id="A0A261Y170"/>
<feature type="compositionally biased region" description="Polar residues" evidence="1">
    <location>
        <begin position="586"/>
        <end position="598"/>
    </location>
</feature>
<reference evidence="2 3" key="1">
    <citation type="journal article" date="2017" name="Mycologia">
        <title>Bifiguratus adelaidae, gen. et sp. nov., a new member of Mucoromycotina in endophytic and soil-dwelling habitats.</title>
        <authorList>
            <person name="Torres-Cruz T.J."/>
            <person name="Billingsley Tobias T.L."/>
            <person name="Almatruk M."/>
            <person name="Hesse C."/>
            <person name="Kuske C.R."/>
            <person name="Desiro A."/>
            <person name="Benucci G.M."/>
            <person name="Bonito G."/>
            <person name="Stajich J.E."/>
            <person name="Dunlap C."/>
            <person name="Arnold A.E."/>
            <person name="Porras-Alfaro A."/>
        </authorList>
    </citation>
    <scope>NUCLEOTIDE SEQUENCE [LARGE SCALE GENOMIC DNA]</scope>
    <source>
        <strain evidence="2 3">AZ0501</strain>
    </source>
</reference>
<name>A0A261Y170_9FUNG</name>
<feature type="compositionally biased region" description="Polar residues" evidence="1">
    <location>
        <begin position="514"/>
        <end position="545"/>
    </location>
</feature>
<feature type="compositionally biased region" description="Low complexity" evidence="1">
    <location>
        <begin position="487"/>
        <end position="513"/>
    </location>
</feature>
<dbReference type="EMBL" id="MVBO01000043">
    <property type="protein sequence ID" value="OZJ04370.1"/>
    <property type="molecule type" value="Genomic_DNA"/>
</dbReference>
<comment type="caution">
    <text evidence="2">The sequence shown here is derived from an EMBL/GenBank/DDBJ whole genome shotgun (WGS) entry which is preliminary data.</text>
</comment>
<dbReference type="Pfam" id="PF12024">
    <property type="entry name" value="DUF3512"/>
    <property type="match status" value="1"/>
</dbReference>
<dbReference type="OrthoDB" id="21648at2759"/>
<evidence type="ECO:0000313" key="3">
    <source>
        <dbReference type="Proteomes" id="UP000242875"/>
    </source>
</evidence>
<proteinExistence type="predicted"/>
<dbReference type="InterPro" id="IPR021900">
    <property type="entry name" value="DUF3512"/>
</dbReference>
<feature type="region of interest" description="Disordered" evidence="1">
    <location>
        <begin position="471"/>
        <end position="545"/>
    </location>
</feature>
<keyword evidence="3" id="KW-1185">Reference proteome</keyword>
<gene>
    <name evidence="2" type="ORF">BZG36_03213</name>
</gene>
<dbReference type="Proteomes" id="UP000242875">
    <property type="component" value="Unassembled WGS sequence"/>
</dbReference>
<sequence>MEAMEVIRTKGVLYSLLDALQSAVEVFIHKSETAGEGAFKDMDADGQVKDIRPGIKEVQARLEKKSFRKLSDFEEDLRSLFTSAFESLTPNEASYAFYTSLQAETLRIYQHEITLAKRNKDDKSYLNILFGETWDSRSSRTKPENTEVDFNARTEIMKFALLQASPDGFLFTGIAGDGIADNIKNGRGLPATVTKVAIVPPAPLVDKGIPTLNDLAPYVPKVHAKPNRDGIRQTPVKSLNYGPFASFAPGVDSTSADLSSEDASLALDFKDGITQKPAPQRQDKIQIATSDLTEIHQWLEESGFDLSQFSEDNDMAVEDEKGWERLSEEQVNQMATGDEKMQTFLADNFKLLSELQALQNERFEQNDGKLTDPSDREIQLATTLQKRIGSFINANNTSLQVSEEHFETSISRIIHYENVYRGTLPPTRPFTFEANTIKSELVPETANARPPYNPKGMKPVLIPPILPQVPYPNTRSQVSPTLSKQASSPVPTQSQVSPKAASPASNFAMAAASNRGTTSPFHPSSTNTGAYNAPSNPSPQASQRYLQQTSPTNTFGIGLQQRQNAMATSPIQSNPMSAPQRYGMTAPQSSQNPYASQMPYNAYPQSQGFAMPTNTAMSQVPQANYGNLGMQGYNAMYGAVNGMMGMGVPMGVGQRCPRCGTVGVQVFQAANGELMCSACASTFFG</sequence>
<evidence type="ECO:0000313" key="2">
    <source>
        <dbReference type="EMBL" id="OZJ04370.1"/>
    </source>
</evidence>
<feature type="compositionally biased region" description="Polar residues" evidence="1">
    <location>
        <begin position="473"/>
        <end position="486"/>
    </location>
</feature>
<evidence type="ECO:0000256" key="1">
    <source>
        <dbReference type="SAM" id="MobiDB-lite"/>
    </source>
</evidence>
<accession>A0A261Y170</accession>
<protein>
    <submittedName>
        <fullName evidence="2">Uncharacterized protein</fullName>
    </submittedName>
</protein>
<organism evidence="2 3">
    <name type="scientific">Bifiguratus adelaidae</name>
    <dbReference type="NCBI Taxonomy" id="1938954"/>
    <lineage>
        <taxon>Eukaryota</taxon>
        <taxon>Fungi</taxon>
        <taxon>Fungi incertae sedis</taxon>
        <taxon>Mucoromycota</taxon>
        <taxon>Mucoromycotina</taxon>
        <taxon>Endogonomycetes</taxon>
        <taxon>Endogonales</taxon>
        <taxon>Endogonales incertae sedis</taxon>
        <taxon>Bifiguratus</taxon>
    </lineage>
</organism>
<feature type="region of interest" description="Disordered" evidence="1">
    <location>
        <begin position="562"/>
        <end position="598"/>
    </location>
</feature>